<dbReference type="Proteomes" id="UP001245184">
    <property type="component" value="Unassembled WGS sequence"/>
</dbReference>
<dbReference type="AlphaFoldDB" id="A0ABD5CSR9"/>
<organism evidence="2 3">
    <name type="scientific">Paraburkholderia graminis</name>
    <dbReference type="NCBI Taxonomy" id="60548"/>
    <lineage>
        <taxon>Bacteria</taxon>
        <taxon>Pseudomonadati</taxon>
        <taxon>Pseudomonadota</taxon>
        <taxon>Betaproteobacteria</taxon>
        <taxon>Burkholderiales</taxon>
        <taxon>Burkholderiaceae</taxon>
        <taxon>Paraburkholderia</taxon>
    </lineage>
</organism>
<reference evidence="2 3" key="1">
    <citation type="submission" date="2023-08" db="EMBL/GenBank/DDBJ databases">
        <title>Genome sequencing of plant associated microbes to promote plant fitness in Sorghum bicolor and Oryza sativa.</title>
        <authorList>
            <person name="Coleman-Derr D."/>
        </authorList>
    </citation>
    <scope>NUCLEOTIDE SEQUENCE [LARGE SCALE GENOMIC DNA]</scope>
    <source>
        <strain evidence="2 3">SLBN-33</strain>
    </source>
</reference>
<dbReference type="RefSeq" id="WP_310035517.1">
    <property type="nucleotide sequence ID" value="NZ_JAVIZN010000003.1"/>
</dbReference>
<dbReference type="EMBL" id="JAVIZN010000003">
    <property type="protein sequence ID" value="MDR6208063.1"/>
    <property type="molecule type" value="Genomic_DNA"/>
</dbReference>
<name>A0ABD5CSR9_9BURK</name>
<proteinExistence type="predicted"/>
<sequence>MTKIQKSNLPVASLSSPSTVSGHPESSIVSDARVGSAPVLMALAMVTVDTSIVNTALPVIYG</sequence>
<protein>
    <recommendedName>
        <fullName evidence="4">MFS transporter</fullName>
    </recommendedName>
</protein>
<evidence type="ECO:0008006" key="4">
    <source>
        <dbReference type="Google" id="ProtNLM"/>
    </source>
</evidence>
<comment type="caution">
    <text evidence="2">The sequence shown here is derived from an EMBL/GenBank/DDBJ whole genome shotgun (WGS) entry which is preliminary data.</text>
</comment>
<feature type="region of interest" description="Disordered" evidence="1">
    <location>
        <begin position="1"/>
        <end position="27"/>
    </location>
</feature>
<evidence type="ECO:0000313" key="2">
    <source>
        <dbReference type="EMBL" id="MDR6208063.1"/>
    </source>
</evidence>
<evidence type="ECO:0000313" key="3">
    <source>
        <dbReference type="Proteomes" id="UP001245184"/>
    </source>
</evidence>
<evidence type="ECO:0000256" key="1">
    <source>
        <dbReference type="SAM" id="MobiDB-lite"/>
    </source>
</evidence>
<gene>
    <name evidence="2" type="ORF">QF025_006864</name>
</gene>
<accession>A0ABD5CSR9</accession>
<feature type="compositionally biased region" description="Polar residues" evidence="1">
    <location>
        <begin position="1"/>
        <end position="21"/>
    </location>
</feature>